<name>A0A915J8N7_ROMCU</name>
<reference evidence="2" key="1">
    <citation type="submission" date="2022-11" db="UniProtKB">
        <authorList>
            <consortium name="WormBaseParasite"/>
        </authorList>
    </citation>
    <scope>IDENTIFICATION</scope>
</reference>
<evidence type="ECO:0000313" key="2">
    <source>
        <dbReference type="WBParaSite" id="nRc.2.0.1.t22084-RA"/>
    </source>
</evidence>
<keyword evidence="1" id="KW-1185">Reference proteome</keyword>
<protein>
    <submittedName>
        <fullName evidence="2">DUSP domain-containing protein</fullName>
    </submittedName>
</protein>
<evidence type="ECO:0000313" key="1">
    <source>
        <dbReference type="Proteomes" id="UP000887565"/>
    </source>
</evidence>
<sequence length="168" mass="20046">MDLDVAEKLYIKFRITKTATVRELYTKVGQSFNLVPERQFRLWPMIFRDEYSSPKPHPLRDFDKDFNKMMSQLIGRCEFETVHIYMETCTEPGRPLQRYDDSILVVKWIFKFLEKEEGPGRLEPVGHLDAPFREYQDGRRSDKEICDGMIFVFQRQTPTPRTTASEYF</sequence>
<dbReference type="Proteomes" id="UP000887565">
    <property type="component" value="Unplaced"/>
</dbReference>
<organism evidence="1 2">
    <name type="scientific">Romanomermis culicivorax</name>
    <name type="common">Nematode worm</name>
    <dbReference type="NCBI Taxonomy" id="13658"/>
    <lineage>
        <taxon>Eukaryota</taxon>
        <taxon>Metazoa</taxon>
        <taxon>Ecdysozoa</taxon>
        <taxon>Nematoda</taxon>
        <taxon>Enoplea</taxon>
        <taxon>Dorylaimia</taxon>
        <taxon>Mermithida</taxon>
        <taxon>Mermithoidea</taxon>
        <taxon>Mermithidae</taxon>
        <taxon>Romanomermis</taxon>
    </lineage>
</organism>
<proteinExistence type="predicted"/>
<dbReference type="WBParaSite" id="nRc.2.0.1.t22084-RA">
    <property type="protein sequence ID" value="nRc.2.0.1.t22084-RA"/>
    <property type="gene ID" value="nRc.2.0.1.g22084"/>
</dbReference>
<accession>A0A915J8N7</accession>
<dbReference type="AlphaFoldDB" id="A0A915J8N7"/>